<protein>
    <submittedName>
        <fullName evidence="1">S-adenosyl-L-methionine-dependent methyltransferase</fullName>
    </submittedName>
</protein>
<evidence type="ECO:0000313" key="1">
    <source>
        <dbReference type="EMBL" id="KAI6083200.1"/>
    </source>
</evidence>
<keyword evidence="2" id="KW-1185">Reference proteome</keyword>
<gene>
    <name evidence="1" type="ORF">F4821DRAFT_271948</name>
</gene>
<proteinExistence type="predicted"/>
<comment type="caution">
    <text evidence="1">The sequence shown here is derived from an EMBL/GenBank/DDBJ whole genome shotgun (WGS) entry which is preliminary data.</text>
</comment>
<name>A0ACC0CSW1_9PEZI</name>
<keyword evidence="1" id="KW-0489">Methyltransferase</keyword>
<sequence>MFLVRNNVRNVFSPICRQCSLPISRTYGSKVLDATEVRTSSPLAEELAATGLWNLSAVRRGPEKKDATPKSKTKKTSKSKIKADKTRINIVNEKLCDDIFSYVGPSLDRHKGCDILDIYPGAGLWSRKLHDYLQPRSHILMEPDAEFYEPFLKPLLDRPNTTLFPASGIVWRELESVLTPEYLPHQELPDATRLTQRNDTLLVTANIAFHPKKRFHSFGSIANLVLYQFIDSIRNSRLFQRYGLVRMLIWARHDDKYSLLPKMAQKRRKLAVDTELSCEWIREICGRDGPDSPWYVRDNLLDLNSNMATWKRMQAAKLDIPSGRATEGLKAAQVSRRKLAVPGKIPPSFKRPFQETLVQLETANAEQNFKLGSADYKALKSYQWRANWENKKHEWMFGFISGLDAITALYKSGKASPEEIKRLEAEWDAKLQDCADGFTDEFVTYKDNLHYYRQDPPVLNWDRRPYDIMTVQPEEFFPNVQCSLLDIQPKAVHPLLRQTGPHSNRAADCFELIMSSMMAHSTSPVSQTLDALMPGAADYIIPRWKSAKDVDRGGVAVRMRHAQLTPRMLNAQQWEELLELWMEWPFRPEFHELVARTNDELGDEENFLASD</sequence>
<organism evidence="1 2">
    <name type="scientific">Hypoxylon rubiginosum</name>
    <dbReference type="NCBI Taxonomy" id="110542"/>
    <lineage>
        <taxon>Eukaryota</taxon>
        <taxon>Fungi</taxon>
        <taxon>Dikarya</taxon>
        <taxon>Ascomycota</taxon>
        <taxon>Pezizomycotina</taxon>
        <taxon>Sordariomycetes</taxon>
        <taxon>Xylariomycetidae</taxon>
        <taxon>Xylariales</taxon>
        <taxon>Hypoxylaceae</taxon>
        <taxon>Hypoxylon</taxon>
    </lineage>
</organism>
<accession>A0ACC0CSW1</accession>
<reference evidence="1 2" key="1">
    <citation type="journal article" date="2022" name="New Phytol.">
        <title>Ecological generalism drives hyperdiversity of secondary metabolite gene clusters in xylarialean endophytes.</title>
        <authorList>
            <person name="Franco M.E.E."/>
            <person name="Wisecaver J.H."/>
            <person name="Arnold A.E."/>
            <person name="Ju Y.M."/>
            <person name="Slot J.C."/>
            <person name="Ahrendt S."/>
            <person name="Moore L.P."/>
            <person name="Eastman K.E."/>
            <person name="Scott K."/>
            <person name="Konkel Z."/>
            <person name="Mondo S.J."/>
            <person name="Kuo A."/>
            <person name="Hayes R.D."/>
            <person name="Haridas S."/>
            <person name="Andreopoulos B."/>
            <person name="Riley R."/>
            <person name="LaButti K."/>
            <person name="Pangilinan J."/>
            <person name="Lipzen A."/>
            <person name="Amirebrahimi M."/>
            <person name="Yan J."/>
            <person name="Adam C."/>
            <person name="Keymanesh K."/>
            <person name="Ng V."/>
            <person name="Louie K."/>
            <person name="Northen T."/>
            <person name="Drula E."/>
            <person name="Henrissat B."/>
            <person name="Hsieh H.M."/>
            <person name="Youens-Clark K."/>
            <person name="Lutzoni F."/>
            <person name="Miadlikowska J."/>
            <person name="Eastwood D.C."/>
            <person name="Hamelin R.C."/>
            <person name="Grigoriev I.V."/>
            <person name="U'Ren J.M."/>
        </authorList>
    </citation>
    <scope>NUCLEOTIDE SEQUENCE [LARGE SCALE GENOMIC DNA]</scope>
    <source>
        <strain evidence="1 2">ER1909</strain>
    </source>
</reference>
<keyword evidence="1" id="KW-0808">Transferase</keyword>
<dbReference type="EMBL" id="MU394356">
    <property type="protein sequence ID" value="KAI6083200.1"/>
    <property type="molecule type" value="Genomic_DNA"/>
</dbReference>
<evidence type="ECO:0000313" key="2">
    <source>
        <dbReference type="Proteomes" id="UP001497680"/>
    </source>
</evidence>
<dbReference type="Proteomes" id="UP001497680">
    <property type="component" value="Unassembled WGS sequence"/>
</dbReference>